<dbReference type="GO" id="GO:0009328">
    <property type="term" value="C:phenylalanine-tRNA ligase complex"/>
    <property type="evidence" value="ECO:0007669"/>
    <property type="project" value="TreeGrafter"/>
</dbReference>
<keyword evidence="12" id="KW-0067">ATP-binding</keyword>
<evidence type="ECO:0000256" key="2">
    <source>
        <dbReference type="ARBA" id="ARBA00004496"/>
    </source>
</evidence>
<evidence type="ECO:0000259" key="20">
    <source>
        <dbReference type="PROSITE" id="PS51483"/>
    </source>
</evidence>
<keyword evidence="13" id="KW-0460">Magnesium</keyword>
<keyword evidence="9" id="KW-0436">Ligase</keyword>
<keyword evidence="10" id="KW-0479">Metal-binding</keyword>
<evidence type="ECO:0000256" key="4">
    <source>
        <dbReference type="ARBA" id="ARBA00011209"/>
    </source>
</evidence>
<dbReference type="NCBIfam" id="TIGR00472">
    <property type="entry name" value="pheT_bact"/>
    <property type="match status" value="1"/>
</dbReference>
<organism evidence="21">
    <name type="scientific">marine metagenome</name>
    <dbReference type="NCBI Taxonomy" id="408172"/>
    <lineage>
        <taxon>unclassified sequences</taxon>
        <taxon>metagenomes</taxon>
        <taxon>ecological metagenomes</taxon>
    </lineage>
</organism>
<sequence length="680" mass="77582">MKLPVEWLKEHNKKISDVDNLINKLTLAGIECKLIDHNKKQVIDFSLTPNRADCFSLQGILQEIAAIDNKNLKQSKNKPSEIHHNQTVPIEIESSQDCPVFITRVIKDFDNKMSSPSWLKDRLELSGFKSVNLVVDIANYVMLETGQPLHTYDLDSINSKIVVRRAKHKESIKILDGSSKVLNKDFLVIADKDQTLGIAGIMGSEESGISEATTSILLESAYFNFETIMGKSRLLNLYSEASLRFERGVDPNIQSQAVERFTELLNHEAGGSNGPIKQAVSEKNKPKNSFIFLRKNHIRRTLGVTIPNKAIVNILKRLNMELQEKDFGYEGWSVKAPSYRFDLQDECDLIEEIARIYGYEKIPESTEKQNISLQLTSSRAEKRHEISNLLCNFGYSEVVNYSFVSPAMNLLSKKSYSDALDIQNPLSIEMSVMRNSLWPGLITNLSYNLKRQQNDIRLFEIGKIFSSHKKIPGEKLVISGLAYGNRHIEQWGETATSIDFYDVKGHLEDIFNQFKVIQNISFKTIKHNMLCPGKSARILLKNKTIGFVGELSPELSNELKLDSNPVMFEVDYDALEINKNISHSSFKYFPYSRRDLSILMDIDIEIKSIIKMIESLKIKDLSNIIIFDSYMDDKISVDKKSIALGLIFQSKSRTLNDDEIDEYMLKINQLILKEMNLIIR</sequence>
<dbReference type="SMART" id="SM00874">
    <property type="entry name" value="B5"/>
    <property type="match status" value="1"/>
</dbReference>
<keyword evidence="7" id="KW-0963">Cytoplasm</keyword>
<feature type="domain" description="FDX-ACB" evidence="19">
    <location>
        <begin position="587"/>
        <end position="680"/>
    </location>
</feature>
<dbReference type="InterPro" id="IPR045060">
    <property type="entry name" value="Phe-tRNA-ligase_IIc_bsu"/>
</dbReference>
<dbReference type="Pfam" id="PF17759">
    <property type="entry name" value="tRNA_synthFbeta"/>
    <property type="match status" value="1"/>
</dbReference>
<dbReference type="Gene3D" id="3.30.70.380">
    <property type="entry name" value="Ferrodoxin-fold anticodon-binding domain"/>
    <property type="match status" value="1"/>
</dbReference>
<evidence type="ECO:0000256" key="12">
    <source>
        <dbReference type="ARBA" id="ARBA00022840"/>
    </source>
</evidence>
<dbReference type="InterPro" id="IPR005147">
    <property type="entry name" value="tRNA_synthase_B5-dom"/>
</dbReference>
<evidence type="ECO:0000256" key="15">
    <source>
        <dbReference type="ARBA" id="ARBA00022917"/>
    </source>
</evidence>
<dbReference type="SUPFAM" id="SSF46955">
    <property type="entry name" value="Putative DNA-binding domain"/>
    <property type="match status" value="2"/>
</dbReference>
<dbReference type="PANTHER" id="PTHR10947:SF0">
    <property type="entry name" value="PHENYLALANINE--TRNA LIGASE BETA SUBUNIT"/>
    <property type="match status" value="1"/>
</dbReference>
<dbReference type="InterPro" id="IPR020825">
    <property type="entry name" value="Phe-tRNA_synthase-like_B3/B4"/>
</dbReference>
<dbReference type="InterPro" id="IPR045864">
    <property type="entry name" value="aa-tRNA-synth_II/BPL/LPL"/>
</dbReference>
<dbReference type="GO" id="GO:0005524">
    <property type="term" value="F:ATP binding"/>
    <property type="evidence" value="ECO:0007669"/>
    <property type="project" value="UniProtKB-KW"/>
</dbReference>
<evidence type="ECO:0000256" key="18">
    <source>
        <dbReference type="ARBA" id="ARBA00049255"/>
    </source>
</evidence>
<dbReference type="SMART" id="SM00896">
    <property type="entry name" value="FDX-ACB"/>
    <property type="match status" value="1"/>
</dbReference>
<proteinExistence type="inferred from homology"/>
<comment type="subunit">
    <text evidence="4">Tetramer of two alpha and two beta subunits.</text>
</comment>
<dbReference type="HAMAP" id="MF_00283">
    <property type="entry name" value="Phe_tRNA_synth_beta1"/>
    <property type="match status" value="1"/>
</dbReference>
<protein>
    <recommendedName>
        <fullName evidence="6">Phenylalanine--tRNA ligase beta subunit</fullName>
        <ecNumber evidence="5">6.1.1.20</ecNumber>
    </recommendedName>
    <alternativeName>
        <fullName evidence="17">Phenylalanyl-tRNA synthetase beta subunit</fullName>
    </alternativeName>
</protein>
<evidence type="ECO:0000256" key="5">
    <source>
        <dbReference type="ARBA" id="ARBA00012814"/>
    </source>
</evidence>
<keyword evidence="8" id="KW-0820">tRNA-binding</keyword>
<dbReference type="Gene3D" id="3.30.56.10">
    <property type="match status" value="2"/>
</dbReference>
<dbReference type="EMBL" id="UINC01001070">
    <property type="protein sequence ID" value="SUZ69723.1"/>
    <property type="molecule type" value="Genomic_DNA"/>
</dbReference>
<dbReference type="AlphaFoldDB" id="A0A381PWC8"/>
<accession>A0A381PWC8</accession>
<dbReference type="InterPro" id="IPR005121">
    <property type="entry name" value="Fdx_antiC-bd"/>
</dbReference>
<dbReference type="Gene3D" id="3.30.930.10">
    <property type="entry name" value="Bira Bifunctional Protein, Domain 2"/>
    <property type="match status" value="1"/>
</dbReference>
<keyword evidence="15" id="KW-0648">Protein biosynthesis</keyword>
<feature type="domain" description="B5" evidence="20">
    <location>
        <begin position="286"/>
        <end position="364"/>
    </location>
</feature>
<comment type="subcellular location">
    <subcellularLocation>
        <location evidence="2">Cytoplasm</location>
    </subcellularLocation>
</comment>
<evidence type="ECO:0000256" key="9">
    <source>
        <dbReference type="ARBA" id="ARBA00022598"/>
    </source>
</evidence>
<comment type="cofactor">
    <cofactor evidence="1">
        <name>Mg(2+)</name>
        <dbReference type="ChEBI" id="CHEBI:18420"/>
    </cofactor>
</comment>
<reference evidence="21" key="1">
    <citation type="submission" date="2018-05" db="EMBL/GenBank/DDBJ databases">
        <authorList>
            <person name="Lanie J.A."/>
            <person name="Ng W.-L."/>
            <person name="Kazmierczak K.M."/>
            <person name="Andrzejewski T.M."/>
            <person name="Davidsen T.M."/>
            <person name="Wayne K.J."/>
            <person name="Tettelin H."/>
            <person name="Glass J.I."/>
            <person name="Rusch D."/>
            <person name="Podicherti R."/>
            <person name="Tsui H.-C.T."/>
            <person name="Winkler M.E."/>
        </authorList>
    </citation>
    <scope>NUCLEOTIDE SEQUENCE</scope>
</reference>
<dbReference type="GO" id="GO:0000287">
    <property type="term" value="F:magnesium ion binding"/>
    <property type="evidence" value="ECO:0007669"/>
    <property type="project" value="InterPro"/>
</dbReference>
<evidence type="ECO:0000259" key="19">
    <source>
        <dbReference type="PROSITE" id="PS51447"/>
    </source>
</evidence>
<evidence type="ECO:0000256" key="7">
    <source>
        <dbReference type="ARBA" id="ARBA00022490"/>
    </source>
</evidence>
<dbReference type="EC" id="6.1.1.20" evidence="5"/>
<dbReference type="Pfam" id="PF03484">
    <property type="entry name" value="B5"/>
    <property type="match status" value="1"/>
</dbReference>
<dbReference type="CDD" id="cd00769">
    <property type="entry name" value="PheRS_beta_core"/>
    <property type="match status" value="1"/>
</dbReference>
<dbReference type="SUPFAM" id="SSF55681">
    <property type="entry name" value="Class II aaRS and biotin synthetases"/>
    <property type="match status" value="1"/>
</dbReference>
<evidence type="ECO:0000256" key="11">
    <source>
        <dbReference type="ARBA" id="ARBA00022741"/>
    </source>
</evidence>
<evidence type="ECO:0000256" key="6">
    <source>
        <dbReference type="ARBA" id="ARBA00017032"/>
    </source>
</evidence>
<evidence type="ECO:0000256" key="14">
    <source>
        <dbReference type="ARBA" id="ARBA00022884"/>
    </source>
</evidence>
<keyword evidence="16" id="KW-0030">Aminoacyl-tRNA synthetase</keyword>
<evidence type="ECO:0000256" key="16">
    <source>
        <dbReference type="ARBA" id="ARBA00023146"/>
    </source>
</evidence>
<dbReference type="PROSITE" id="PS51447">
    <property type="entry name" value="FDX_ACB"/>
    <property type="match status" value="1"/>
</dbReference>
<gene>
    <name evidence="21" type="ORF">METZ01_LOCUS22577</name>
</gene>
<evidence type="ECO:0000256" key="8">
    <source>
        <dbReference type="ARBA" id="ARBA00022555"/>
    </source>
</evidence>
<evidence type="ECO:0000256" key="17">
    <source>
        <dbReference type="ARBA" id="ARBA00033189"/>
    </source>
</evidence>
<dbReference type="InterPro" id="IPR005146">
    <property type="entry name" value="B3/B4_tRNA-bd"/>
</dbReference>
<dbReference type="Gene3D" id="3.50.40.10">
    <property type="entry name" value="Phenylalanyl-trna Synthetase, Chain B, domain 3"/>
    <property type="match status" value="1"/>
</dbReference>
<dbReference type="InterPro" id="IPR004532">
    <property type="entry name" value="Phe-tRNA-ligase_IIc_bsu_bact"/>
</dbReference>
<dbReference type="FunFam" id="3.30.930.10:FF:000022">
    <property type="entry name" value="Phenylalanine--tRNA ligase beta subunit"/>
    <property type="match status" value="1"/>
</dbReference>
<dbReference type="InterPro" id="IPR009061">
    <property type="entry name" value="DNA-bd_dom_put_sf"/>
</dbReference>
<comment type="similarity">
    <text evidence="3">Belongs to the phenylalanyl-tRNA synthetase beta subunit family. Type 1 subfamily.</text>
</comment>
<name>A0A381PWC8_9ZZZZ</name>
<evidence type="ECO:0000256" key="10">
    <source>
        <dbReference type="ARBA" id="ARBA00022723"/>
    </source>
</evidence>
<keyword evidence="14" id="KW-0694">RNA-binding</keyword>
<dbReference type="GO" id="GO:0000049">
    <property type="term" value="F:tRNA binding"/>
    <property type="evidence" value="ECO:0007669"/>
    <property type="project" value="UniProtKB-KW"/>
</dbReference>
<dbReference type="Pfam" id="PF03147">
    <property type="entry name" value="FDX-ACB"/>
    <property type="match status" value="1"/>
</dbReference>
<dbReference type="GO" id="GO:0006432">
    <property type="term" value="P:phenylalanyl-tRNA aminoacylation"/>
    <property type="evidence" value="ECO:0007669"/>
    <property type="project" value="InterPro"/>
</dbReference>
<evidence type="ECO:0000256" key="13">
    <source>
        <dbReference type="ARBA" id="ARBA00022842"/>
    </source>
</evidence>
<evidence type="ECO:0000256" key="1">
    <source>
        <dbReference type="ARBA" id="ARBA00001946"/>
    </source>
</evidence>
<dbReference type="FunFam" id="3.30.56.10:FF:000002">
    <property type="entry name" value="Phenylalanine--tRNA ligase beta subunit"/>
    <property type="match status" value="1"/>
</dbReference>
<dbReference type="InterPro" id="IPR041616">
    <property type="entry name" value="PheRS_beta_core"/>
</dbReference>
<dbReference type="SUPFAM" id="SSF54991">
    <property type="entry name" value="Anticodon-binding domain of PheRS"/>
    <property type="match status" value="1"/>
</dbReference>
<dbReference type="GO" id="GO:0004826">
    <property type="term" value="F:phenylalanine-tRNA ligase activity"/>
    <property type="evidence" value="ECO:0007669"/>
    <property type="project" value="UniProtKB-EC"/>
</dbReference>
<dbReference type="SUPFAM" id="SSF56037">
    <property type="entry name" value="PheT/TilS domain"/>
    <property type="match status" value="1"/>
</dbReference>
<keyword evidence="11" id="KW-0547">Nucleotide-binding</keyword>
<dbReference type="Pfam" id="PF03483">
    <property type="entry name" value="B3_4"/>
    <property type="match status" value="1"/>
</dbReference>
<dbReference type="PANTHER" id="PTHR10947">
    <property type="entry name" value="PHENYLALANYL-TRNA SYNTHETASE BETA CHAIN AND LEUCINE-RICH REPEAT-CONTAINING PROTEIN 47"/>
    <property type="match status" value="1"/>
</dbReference>
<dbReference type="InterPro" id="IPR036690">
    <property type="entry name" value="Fdx_antiC-bd_sf"/>
</dbReference>
<dbReference type="PROSITE" id="PS51483">
    <property type="entry name" value="B5"/>
    <property type="match status" value="1"/>
</dbReference>
<evidence type="ECO:0000256" key="3">
    <source>
        <dbReference type="ARBA" id="ARBA00008653"/>
    </source>
</evidence>
<dbReference type="SMART" id="SM00873">
    <property type="entry name" value="B3_4"/>
    <property type="match status" value="1"/>
</dbReference>
<comment type="catalytic activity">
    <reaction evidence="18">
        <text>tRNA(Phe) + L-phenylalanine + ATP = L-phenylalanyl-tRNA(Phe) + AMP + diphosphate + H(+)</text>
        <dbReference type="Rhea" id="RHEA:19413"/>
        <dbReference type="Rhea" id="RHEA-COMP:9668"/>
        <dbReference type="Rhea" id="RHEA-COMP:9699"/>
        <dbReference type="ChEBI" id="CHEBI:15378"/>
        <dbReference type="ChEBI" id="CHEBI:30616"/>
        <dbReference type="ChEBI" id="CHEBI:33019"/>
        <dbReference type="ChEBI" id="CHEBI:58095"/>
        <dbReference type="ChEBI" id="CHEBI:78442"/>
        <dbReference type="ChEBI" id="CHEBI:78531"/>
        <dbReference type="ChEBI" id="CHEBI:456215"/>
        <dbReference type="EC" id="6.1.1.20"/>
    </reaction>
</comment>
<evidence type="ECO:0000313" key="21">
    <source>
        <dbReference type="EMBL" id="SUZ69723.1"/>
    </source>
</evidence>